<comment type="caution">
    <text evidence="2">The sequence shown here is derived from an EMBL/GenBank/DDBJ whole genome shotgun (WGS) entry which is preliminary data.</text>
</comment>
<dbReference type="PROSITE" id="PS51257">
    <property type="entry name" value="PROKAR_LIPOPROTEIN"/>
    <property type="match status" value="1"/>
</dbReference>
<dbReference type="Proteomes" id="UP000232323">
    <property type="component" value="Unassembled WGS sequence"/>
</dbReference>
<evidence type="ECO:0000313" key="3">
    <source>
        <dbReference type="Proteomes" id="UP000232323"/>
    </source>
</evidence>
<protein>
    <recommendedName>
        <fullName evidence="4">P/Homo B domain-containing protein</fullName>
    </recommendedName>
</protein>
<organism evidence="2 3">
    <name type="scientific">Chlamydomonas eustigma</name>
    <dbReference type="NCBI Taxonomy" id="1157962"/>
    <lineage>
        <taxon>Eukaryota</taxon>
        <taxon>Viridiplantae</taxon>
        <taxon>Chlorophyta</taxon>
        <taxon>core chlorophytes</taxon>
        <taxon>Chlorophyceae</taxon>
        <taxon>CS clade</taxon>
        <taxon>Chlamydomonadales</taxon>
        <taxon>Chlamydomonadaceae</taxon>
        <taxon>Chlamydomonas</taxon>
    </lineage>
</organism>
<accession>A0A250XI03</accession>
<evidence type="ECO:0008006" key="4">
    <source>
        <dbReference type="Google" id="ProtNLM"/>
    </source>
</evidence>
<proteinExistence type="predicted"/>
<keyword evidence="1" id="KW-0732">Signal</keyword>
<dbReference type="AlphaFoldDB" id="A0A250XI03"/>
<name>A0A250XI03_9CHLO</name>
<feature type="signal peptide" evidence="1">
    <location>
        <begin position="1"/>
        <end position="29"/>
    </location>
</feature>
<evidence type="ECO:0000256" key="1">
    <source>
        <dbReference type="SAM" id="SignalP"/>
    </source>
</evidence>
<keyword evidence="3" id="KW-1185">Reference proteome</keyword>
<dbReference type="EMBL" id="BEGY01000085">
    <property type="protein sequence ID" value="GAX82715.1"/>
    <property type="molecule type" value="Genomic_DNA"/>
</dbReference>
<reference evidence="2 3" key="1">
    <citation type="submission" date="2017-08" db="EMBL/GenBank/DDBJ databases">
        <title>Acidophilic green algal genome provides insights into adaptation to an acidic environment.</title>
        <authorList>
            <person name="Hirooka S."/>
            <person name="Hirose Y."/>
            <person name="Kanesaki Y."/>
            <person name="Higuchi S."/>
            <person name="Fujiwara T."/>
            <person name="Onuma R."/>
            <person name="Era A."/>
            <person name="Ohbayashi R."/>
            <person name="Uzuka A."/>
            <person name="Nozaki H."/>
            <person name="Yoshikawa H."/>
            <person name="Miyagishima S.Y."/>
        </authorList>
    </citation>
    <scope>NUCLEOTIDE SEQUENCE [LARGE SCALE GENOMIC DNA]</scope>
    <source>
        <strain evidence="2 3">NIES-2499</strain>
    </source>
</reference>
<feature type="chain" id="PRO_5013191039" description="P/Homo B domain-containing protein" evidence="1">
    <location>
        <begin position="30"/>
        <end position="697"/>
    </location>
</feature>
<dbReference type="STRING" id="1157962.A0A250XI03"/>
<evidence type="ECO:0000313" key="2">
    <source>
        <dbReference type="EMBL" id="GAX82715.1"/>
    </source>
</evidence>
<sequence>MRSPWGISAVAASLVVVLTICNIHHPTAAWSTGCVLYPQIFPQGLSSRASPVLSSIAVSDAFSLGSVGISNLSLRDPHIGALQITLSAMDSEEAEPPSTIILKDVHLGGYATALQAVSLSDDSLTSFPDGPSTFTAAESNPSSAIISGSFFPSQDFQALAQGSTVNAGLGGSQGSWTLRIVDLSVDRSGEGIELQSWTLVLCPASVTVLASAGPSDNTSLAANGMASSEMANNTNTTESTSANSDNANTMTYMNQDNMTTGQVANSSAANDVAATVAEATAANQSQSAGIVLGILDRLTRVGSDGSVQTPAVNATLLTALRSLSPTSLMVSNDAAALNNSILLSNTTAFNRIEINDVASGNTTTITTPANTALRSSSAVTASAGPSGLLSSSPLYSSIQSLLSGTKYMNTLSNAFSSIETTLSSLPAVKTAASDLSAATSTATGVLASTRSYASQDLQNKSTGSLISQAIAQHSQRLMNHADSIKSAISGVETKVKQSTSSVATTVAQQLDRVFSSSSGVGQVSSNLKTNVNDLIQQLIGVYQTQLKSASSILSASSSAVLSRAQNSAETSIDGLNNVLTNINTALVSLSKGSGPLVGKSLSTYEEGLTLLETALQSLKTKITNLPTITIGQLASAASSGGGSSGVLQSFYSSLGVGSRTSKVLQLLGSMDGFSSTLRSLLSPTSTTPASSTGSSSG</sequence>
<dbReference type="OrthoDB" id="545430at2759"/>
<gene>
    <name evidence="2" type="ORF">CEUSTIGMA_g10141.t1</name>
</gene>